<dbReference type="Proteomes" id="UP000305067">
    <property type="component" value="Unassembled WGS sequence"/>
</dbReference>
<evidence type="ECO:0000313" key="2">
    <source>
        <dbReference type="EMBL" id="TFL07717.1"/>
    </source>
</evidence>
<keyword evidence="1" id="KW-0732">Signal</keyword>
<feature type="chain" id="PRO_5022792913" evidence="1">
    <location>
        <begin position="22"/>
        <end position="209"/>
    </location>
</feature>
<dbReference type="AlphaFoldDB" id="A0A5C3R243"/>
<reference evidence="2 3" key="1">
    <citation type="journal article" date="2019" name="Nat. Ecol. Evol.">
        <title>Megaphylogeny resolves global patterns of mushroom evolution.</title>
        <authorList>
            <person name="Varga T."/>
            <person name="Krizsan K."/>
            <person name="Foldi C."/>
            <person name="Dima B."/>
            <person name="Sanchez-Garcia M."/>
            <person name="Sanchez-Ramirez S."/>
            <person name="Szollosi G.J."/>
            <person name="Szarkandi J.G."/>
            <person name="Papp V."/>
            <person name="Albert L."/>
            <person name="Andreopoulos W."/>
            <person name="Angelini C."/>
            <person name="Antonin V."/>
            <person name="Barry K.W."/>
            <person name="Bougher N.L."/>
            <person name="Buchanan P."/>
            <person name="Buyck B."/>
            <person name="Bense V."/>
            <person name="Catcheside P."/>
            <person name="Chovatia M."/>
            <person name="Cooper J."/>
            <person name="Damon W."/>
            <person name="Desjardin D."/>
            <person name="Finy P."/>
            <person name="Geml J."/>
            <person name="Haridas S."/>
            <person name="Hughes K."/>
            <person name="Justo A."/>
            <person name="Karasinski D."/>
            <person name="Kautmanova I."/>
            <person name="Kiss B."/>
            <person name="Kocsube S."/>
            <person name="Kotiranta H."/>
            <person name="LaButti K.M."/>
            <person name="Lechner B.E."/>
            <person name="Liimatainen K."/>
            <person name="Lipzen A."/>
            <person name="Lukacs Z."/>
            <person name="Mihaltcheva S."/>
            <person name="Morgado L.N."/>
            <person name="Niskanen T."/>
            <person name="Noordeloos M.E."/>
            <person name="Ohm R.A."/>
            <person name="Ortiz-Santana B."/>
            <person name="Ovrebo C."/>
            <person name="Racz N."/>
            <person name="Riley R."/>
            <person name="Savchenko A."/>
            <person name="Shiryaev A."/>
            <person name="Soop K."/>
            <person name="Spirin V."/>
            <person name="Szebenyi C."/>
            <person name="Tomsovsky M."/>
            <person name="Tulloss R.E."/>
            <person name="Uehling J."/>
            <person name="Grigoriev I.V."/>
            <person name="Vagvolgyi C."/>
            <person name="Papp T."/>
            <person name="Martin F.M."/>
            <person name="Miettinen O."/>
            <person name="Hibbett D.S."/>
            <person name="Nagy L.G."/>
        </authorList>
    </citation>
    <scope>NUCLEOTIDE SEQUENCE [LARGE SCALE GENOMIC DNA]</scope>
    <source>
        <strain evidence="2 3">CBS 309.79</strain>
    </source>
</reference>
<keyword evidence="3" id="KW-1185">Reference proteome</keyword>
<gene>
    <name evidence="2" type="ORF">BDV98DRAFT_616958</name>
</gene>
<feature type="signal peptide" evidence="1">
    <location>
        <begin position="1"/>
        <end position="21"/>
    </location>
</feature>
<proteinExistence type="predicted"/>
<evidence type="ECO:0000256" key="1">
    <source>
        <dbReference type="SAM" id="SignalP"/>
    </source>
</evidence>
<accession>A0A5C3R243</accession>
<evidence type="ECO:0000313" key="3">
    <source>
        <dbReference type="Proteomes" id="UP000305067"/>
    </source>
</evidence>
<name>A0A5C3R243_9AGAR</name>
<sequence>MWFTGISKAFLLWLINDRVSAFTAQCVERIFYYSNGNCGGVELTNLFARAQKIHITTYQGNAFQTIATIGRMYKRLVGQSKWDRTEANPELVSRFGGIRTISTNRQTGKVCMNCVPNPDIPNLDIKLSSAPTGDLDRYGDQVVYPDEERSDLTVPRARGCTIPGNNKPEPRVGTSAWYVEDGEVDRYFSGICTRRGVICPGRWFVGRMA</sequence>
<protein>
    <submittedName>
        <fullName evidence="2">Uncharacterized protein</fullName>
    </submittedName>
</protein>
<organism evidence="2 3">
    <name type="scientific">Pterulicium gracile</name>
    <dbReference type="NCBI Taxonomy" id="1884261"/>
    <lineage>
        <taxon>Eukaryota</taxon>
        <taxon>Fungi</taxon>
        <taxon>Dikarya</taxon>
        <taxon>Basidiomycota</taxon>
        <taxon>Agaricomycotina</taxon>
        <taxon>Agaricomycetes</taxon>
        <taxon>Agaricomycetidae</taxon>
        <taxon>Agaricales</taxon>
        <taxon>Pleurotineae</taxon>
        <taxon>Pterulaceae</taxon>
        <taxon>Pterulicium</taxon>
    </lineage>
</organism>
<dbReference type="EMBL" id="ML178814">
    <property type="protein sequence ID" value="TFL07717.1"/>
    <property type="molecule type" value="Genomic_DNA"/>
</dbReference>